<comment type="caution">
    <text evidence="3">The sequence shown here is derived from an EMBL/GenBank/DDBJ whole genome shotgun (WGS) entry which is preliminary data.</text>
</comment>
<accession>A0A0F9V9B8</accession>
<proteinExistence type="predicted"/>
<evidence type="ECO:0000313" key="3">
    <source>
        <dbReference type="EMBL" id="KKN62418.1"/>
    </source>
</evidence>
<dbReference type="PANTHER" id="PTHR40048:SF1">
    <property type="entry name" value="RHAMNOSYL O-METHYLTRANSFERASE"/>
    <property type="match status" value="1"/>
</dbReference>
<keyword evidence="1" id="KW-0489">Methyltransferase</keyword>
<evidence type="ECO:0008006" key="4">
    <source>
        <dbReference type="Google" id="ProtNLM"/>
    </source>
</evidence>
<gene>
    <name evidence="3" type="ORF">LCGC14_0512150</name>
</gene>
<dbReference type="EMBL" id="LAZR01000625">
    <property type="protein sequence ID" value="KKN62418.1"/>
    <property type="molecule type" value="Genomic_DNA"/>
</dbReference>
<dbReference type="AlphaFoldDB" id="A0A0F9V9B8"/>
<organism evidence="3">
    <name type="scientific">marine sediment metagenome</name>
    <dbReference type="NCBI Taxonomy" id="412755"/>
    <lineage>
        <taxon>unclassified sequences</taxon>
        <taxon>metagenomes</taxon>
        <taxon>ecological metagenomes</taxon>
    </lineage>
</organism>
<dbReference type="PANTHER" id="PTHR40048">
    <property type="entry name" value="RHAMNOSYL O-METHYLTRANSFERASE"/>
    <property type="match status" value="1"/>
</dbReference>
<dbReference type="InterPro" id="IPR029063">
    <property type="entry name" value="SAM-dependent_MTases_sf"/>
</dbReference>
<dbReference type="InterPro" id="IPR007072">
    <property type="entry name" value="RNMT_CmcI"/>
</dbReference>
<dbReference type="Gene3D" id="3.40.50.150">
    <property type="entry name" value="Vaccinia Virus protein VP39"/>
    <property type="match status" value="1"/>
</dbReference>
<evidence type="ECO:0000256" key="2">
    <source>
        <dbReference type="ARBA" id="ARBA00022679"/>
    </source>
</evidence>
<name>A0A0F9V9B8_9ZZZZ</name>
<dbReference type="GO" id="GO:0071770">
    <property type="term" value="P:DIM/DIP cell wall layer assembly"/>
    <property type="evidence" value="ECO:0007669"/>
    <property type="project" value="TreeGrafter"/>
</dbReference>
<dbReference type="GO" id="GO:0032259">
    <property type="term" value="P:methylation"/>
    <property type="evidence" value="ECO:0007669"/>
    <property type="project" value="UniProtKB-KW"/>
</dbReference>
<sequence>MNIERISSTPIPKDELDIIQQLNSAFCHKYQPTGNRWMGDMPMQWPIDLMYYQEIMWNVAPTVIVETGTLNGGTVLFLDDMATLMKAKGRIDNIKIITIDINDSQNALPEGTIFIKGKSIDVFDEVKNHITPEDVVLVMLDSEHTKDYVLKEMEMYGQIVTPDSYMIVQDTSGDVRDWSEGGPWGAIKIYLMLHDDFEIDYFYDRWVSTQHPRGYLKKT</sequence>
<protein>
    <recommendedName>
        <fullName evidence="4">Rhamnosyl O-methyltransferase</fullName>
    </recommendedName>
</protein>
<dbReference type="Pfam" id="PF04989">
    <property type="entry name" value="RMNT_CmcI"/>
    <property type="match status" value="1"/>
</dbReference>
<dbReference type="GO" id="GO:0008610">
    <property type="term" value="P:lipid biosynthetic process"/>
    <property type="evidence" value="ECO:0007669"/>
    <property type="project" value="InterPro"/>
</dbReference>
<reference evidence="3" key="1">
    <citation type="journal article" date="2015" name="Nature">
        <title>Complex archaea that bridge the gap between prokaryotes and eukaryotes.</title>
        <authorList>
            <person name="Spang A."/>
            <person name="Saw J.H."/>
            <person name="Jorgensen S.L."/>
            <person name="Zaremba-Niedzwiedzka K."/>
            <person name="Martijn J."/>
            <person name="Lind A.E."/>
            <person name="van Eijk R."/>
            <person name="Schleper C."/>
            <person name="Guy L."/>
            <person name="Ettema T.J."/>
        </authorList>
    </citation>
    <scope>NUCLEOTIDE SEQUENCE</scope>
</reference>
<dbReference type="GO" id="GO:0005886">
    <property type="term" value="C:plasma membrane"/>
    <property type="evidence" value="ECO:0007669"/>
    <property type="project" value="TreeGrafter"/>
</dbReference>
<keyword evidence="2" id="KW-0808">Transferase</keyword>
<evidence type="ECO:0000256" key="1">
    <source>
        <dbReference type="ARBA" id="ARBA00022603"/>
    </source>
</evidence>
<dbReference type="SUPFAM" id="SSF53335">
    <property type="entry name" value="S-adenosyl-L-methionine-dependent methyltransferases"/>
    <property type="match status" value="1"/>
</dbReference>
<dbReference type="GO" id="GO:0008168">
    <property type="term" value="F:methyltransferase activity"/>
    <property type="evidence" value="ECO:0007669"/>
    <property type="project" value="UniProtKB-KW"/>
</dbReference>